<dbReference type="PRINTS" id="PR00455">
    <property type="entry name" value="HTHTETR"/>
</dbReference>
<dbReference type="EMBL" id="JADBDZ010000001">
    <property type="protein sequence ID" value="MBE1533879.1"/>
    <property type="molecule type" value="Genomic_DNA"/>
</dbReference>
<dbReference type="Gene3D" id="1.10.10.60">
    <property type="entry name" value="Homeodomain-like"/>
    <property type="match status" value="1"/>
</dbReference>
<dbReference type="PROSITE" id="PS50977">
    <property type="entry name" value="HTH_TETR_2"/>
    <property type="match status" value="1"/>
</dbReference>
<proteinExistence type="predicted"/>
<dbReference type="Pfam" id="PF00440">
    <property type="entry name" value="TetR_N"/>
    <property type="match status" value="1"/>
</dbReference>
<dbReference type="RefSeq" id="WP_192760346.1">
    <property type="nucleotide sequence ID" value="NZ_JADBDZ010000001.1"/>
</dbReference>
<evidence type="ECO:0000256" key="2">
    <source>
        <dbReference type="ARBA" id="ARBA00023125"/>
    </source>
</evidence>
<evidence type="ECO:0000256" key="3">
    <source>
        <dbReference type="ARBA" id="ARBA00023163"/>
    </source>
</evidence>
<keyword evidence="2 4" id="KW-0238">DNA-binding</keyword>
<sequence>MAEGLRERKKRETRRRIADAAVRLFVARGFDAVTIAEVAEAADVSVNTVYNYFEAKEDLVLPPHQGSRLADIVAAREPGESAAAAVLRRLREEVRRRDPALGLTPGFAGFHAMMRAAPTLLARLDDIAVRMEADLTALLADETGAGPDDPVPGLVAGQIGWLHARVLMETGKRTEAAQDPDAVAGALLELLDAVEGLLGPRVLDYAVRSAGR</sequence>
<evidence type="ECO:0000313" key="6">
    <source>
        <dbReference type="EMBL" id="MBE1533879.1"/>
    </source>
</evidence>
<organism evidence="6 7">
    <name type="scientific">Actinomadura algeriensis</name>
    <dbReference type="NCBI Taxonomy" id="1679523"/>
    <lineage>
        <taxon>Bacteria</taxon>
        <taxon>Bacillati</taxon>
        <taxon>Actinomycetota</taxon>
        <taxon>Actinomycetes</taxon>
        <taxon>Streptosporangiales</taxon>
        <taxon>Thermomonosporaceae</taxon>
        <taxon>Actinomadura</taxon>
    </lineage>
</organism>
<evidence type="ECO:0000256" key="1">
    <source>
        <dbReference type="ARBA" id="ARBA00023015"/>
    </source>
</evidence>
<evidence type="ECO:0000256" key="4">
    <source>
        <dbReference type="PROSITE-ProRule" id="PRU00335"/>
    </source>
</evidence>
<dbReference type="Proteomes" id="UP000627838">
    <property type="component" value="Unassembled WGS sequence"/>
</dbReference>
<dbReference type="PANTHER" id="PTHR30055:SF234">
    <property type="entry name" value="HTH-TYPE TRANSCRIPTIONAL REGULATOR BETI"/>
    <property type="match status" value="1"/>
</dbReference>
<feature type="DNA-binding region" description="H-T-H motif" evidence="4">
    <location>
        <begin position="34"/>
        <end position="53"/>
    </location>
</feature>
<evidence type="ECO:0000313" key="7">
    <source>
        <dbReference type="Proteomes" id="UP000627838"/>
    </source>
</evidence>
<reference evidence="6 7" key="1">
    <citation type="submission" date="2020-10" db="EMBL/GenBank/DDBJ databases">
        <title>Sequencing the genomes of 1000 actinobacteria strains.</title>
        <authorList>
            <person name="Klenk H.-P."/>
        </authorList>
    </citation>
    <scope>NUCLEOTIDE SEQUENCE [LARGE SCALE GENOMIC DNA]</scope>
    <source>
        <strain evidence="6 7">DSM 46744</strain>
    </source>
</reference>
<protein>
    <submittedName>
        <fullName evidence="6">AcrR family transcriptional regulator</fullName>
    </submittedName>
</protein>
<keyword evidence="3" id="KW-0804">Transcription</keyword>
<feature type="domain" description="HTH tetR-type" evidence="5">
    <location>
        <begin position="11"/>
        <end position="71"/>
    </location>
</feature>
<accession>A0ABR9JTZ9</accession>
<dbReference type="InterPro" id="IPR001647">
    <property type="entry name" value="HTH_TetR"/>
</dbReference>
<comment type="caution">
    <text evidence="6">The sequence shown here is derived from an EMBL/GenBank/DDBJ whole genome shotgun (WGS) entry which is preliminary data.</text>
</comment>
<dbReference type="SUPFAM" id="SSF46689">
    <property type="entry name" value="Homeodomain-like"/>
    <property type="match status" value="1"/>
</dbReference>
<keyword evidence="1" id="KW-0805">Transcription regulation</keyword>
<dbReference type="Gene3D" id="1.10.357.10">
    <property type="entry name" value="Tetracycline Repressor, domain 2"/>
    <property type="match status" value="1"/>
</dbReference>
<keyword evidence="7" id="KW-1185">Reference proteome</keyword>
<name>A0ABR9JTZ9_9ACTN</name>
<dbReference type="InterPro" id="IPR050109">
    <property type="entry name" value="HTH-type_TetR-like_transc_reg"/>
</dbReference>
<gene>
    <name evidence="6" type="ORF">H4W34_003712</name>
</gene>
<dbReference type="InterPro" id="IPR009057">
    <property type="entry name" value="Homeodomain-like_sf"/>
</dbReference>
<evidence type="ECO:0000259" key="5">
    <source>
        <dbReference type="PROSITE" id="PS50977"/>
    </source>
</evidence>
<dbReference type="PANTHER" id="PTHR30055">
    <property type="entry name" value="HTH-TYPE TRANSCRIPTIONAL REGULATOR RUTR"/>
    <property type="match status" value="1"/>
</dbReference>